<accession>A0A061QSK3</accession>
<evidence type="ECO:0000313" key="1">
    <source>
        <dbReference type="EMBL" id="JAC62653.1"/>
    </source>
</evidence>
<dbReference type="AlphaFoldDB" id="A0A061QSK3"/>
<gene>
    <name evidence="1" type="ORF">TSPGSL018_22717</name>
</gene>
<name>A0A061QSK3_9CHLO</name>
<reference evidence="1" key="1">
    <citation type="submission" date="2014-05" db="EMBL/GenBank/DDBJ databases">
        <title>The transcriptome of the halophilic microalga Tetraselmis sp. GSL018 isolated from the Great Salt Lake, Utah.</title>
        <authorList>
            <person name="Jinkerson R.E."/>
            <person name="D'Adamo S."/>
            <person name="Posewitz M.C."/>
        </authorList>
    </citation>
    <scope>NUCLEOTIDE SEQUENCE</scope>
    <source>
        <strain evidence="1">GSL018</strain>
    </source>
</reference>
<dbReference type="EMBL" id="GBEZ01024326">
    <property type="protein sequence ID" value="JAC62653.1"/>
    <property type="molecule type" value="Transcribed_RNA"/>
</dbReference>
<organism evidence="1">
    <name type="scientific">Tetraselmis sp. GSL018</name>
    <dbReference type="NCBI Taxonomy" id="582737"/>
    <lineage>
        <taxon>Eukaryota</taxon>
        <taxon>Viridiplantae</taxon>
        <taxon>Chlorophyta</taxon>
        <taxon>core chlorophytes</taxon>
        <taxon>Chlorodendrophyceae</taxon>
        <taxon>Chlorodendrales</taxon>
        <taxon>Chlorodendraceae</taxon>
        <taxon>Tetraselmis</taxon>
    </lineage>
</organism>
<sequence length="34" mass="3909">MQVWLCYRQQLSLLISHYKSLLLGILLYGPSSLA</sequence>
<proteinExistence type="predicted"/>
<protein>
    <submittedName>
        <fullName evidence="1">Uncharacterized protein</fullName>
    </submittedName>
</protein>